<dbReference type="AlphaFoldDB" id="A0A6J2U7K9"/>
<sequence>MEIKNSKDSKKSKKSKSYKKGKESTSIKLAAAQRKEKEVGRILQLKQEILVKSEMSYLEYLEIRSELERLNMLKDNFTRRVEKLKQQAK</sequence>
<feature type="region of interest" description="Disordered" evidence="1">
    <location>
        <begin position="1"/>
        <end position="26"/>
    </location>
</feature>
<dbReference type="GeneID" id="115631809"/>
<gene>
    <name evidence="3" type="primary">LOC115631809</name>
</gene>
<reference evidence="3" key="1">
    <citation type="submission" date="2025-08" db="UniProtKB">
        <authorList>
            <consortium name="RefSeq"/>
        </authorList>
    </citation>
    <scope>IDENTIFICATION</scope>
    <source>
        <strain evidence="3">11010-0011.00</strain>
        <tissue evidence="3">Whole body</tissue>
    </source>
</reference>
<protein>
    <submittedName>
        <fullName evidence="3">Uncharacterized protein LOC115631809</fullName>
    </submittedName>
</protein>
<evidence type="ECO:0000313" key="3">
    <source>
        <dbReference type="RefSeq" id="XP_030384506.1"/>
    </source>
</evidence>
<accession>A0A6J2U7K9</accession>
<dbReference type="OrthoDB" id="8023238at2759"/>
<evidence type="ECO:0000256" key="1">
    <source>
        <dbReference type="SAM" id="MobiDB-lite"/>
    </source>
</evidence>
<name>A0A6J2U7K9_DROLE</name>
<proteinExistence type="predicted"/>
<evidence type="ECO:0000313" key="2">
    <source>
        <dbReference type="Proteomes" id="UP000504634"/>
    </source>
</evidence>
<dbReference type="Proteomes" id="UP000504634">
    <property type="component" value="Unplaced"/>
</dbReference>
<keyword evidence="2" id="KW-1185">Reference proteome</keyword>
<organism evidence="2 3">
    <name type="scientific">Drosophila lebanonensis</name>
    <name type="common">Fruit fly</name>
    <name type="synonym">Scaptodrosophila lebanonensis</name>
    <dbReference type="NCBI Taxonomy" id="7225"/>
    <lineage>
        <taxon>Eukaryota</taxon>
        <taxon>Metazoa</taxon>
        <taxon>Ecdysozoa</taxon>
        <taxon>Arthropoda</taxon>
        <taxon>Hexapoda</taxon>
        <taxon>Insecta</taxon>
        <taxon>Pterygota</taxon>
        <taxon>Neoptera</taxon>
        <taxon>Endopterygota</taxon>
        <taxon>Diptera</taxon>
        <taxon>Brachycera</taxon>
        <taxon>Muscomorpha</taxon>
        <taxon>Ephydroidea</taxon>
        <taxon>Drosophilidae</taxon>
        <taxon>Scaptodrosophila</taxon>
    </lineage>
</organism>
<feature type="compositionally biased region" description="Basic residues" evidence="1">
    <location>
        <begin position="10"/>
        <end position="19"/>
    </location>
</feature>
<dbReference type="RefSeq" id="XP_030384506.1">
    <property type="nucleotide sequence ID" value="XM_030528646.1"/>
</dbReference>